<sequence>MEINVEVVSPGSARKKKRNPAEWKTNKQKHLRYSAKHLPVFPKCGHRGTSFNCSLLTMNDVKNFHESFYSVKTKSSQDAFILKYCSCAPPARHHPKTGDRGIVEEKIERELKINFMHRSNNGKTLHWPSSADVQSVVIENILCTIKTPPHPISSRQFALGDTELKKIERIFDENKL</sequence>
<protein>
    <submittedName>
        <fullName evidence="2">Uncharacterized protein</fullName>
    </submittedName>
</protein>
<accession>A0A482XBQ2</accession>
<evidence type="ECO:0000256" key="1">
    <source>
        <dbReference type="SAM" id="MobiDB-lite"/>
    </source>
</evidence>
<keyword evidence="3" id="KW-1185">Reference proteome</keyword>
<dbReference type="AlphaFoldDB" id="A0A482XBQ2"/>
<evidence type="ECO:0000313" key="2">
    <source>
        <dbReference type="EMBL" id="RZF43395.1"/>
    </source>
</evidence>
<name>A0A482XBQ2_LAOST</name>
<organism evidence="2 3">
    <name type="scientific">Laodelphax striatellus</name>
    <name type="common">Small brown planthopper</name>
    <name type="synonym">Delphax striatella</name>
    <dbReference type="NCBI Taxonomy" id="195883"/>
    <lineage>
        <taxon>Eukaryota</taxon>
        <taxon>Metazoa</taxon>
        <taxon>Ecdysozoa</taxon>
        <taxon>Arthropoda</taxon>
        <taxon>Hexapoda</taxon>
        <taxon>Insecta</taxon>
        <taxon>Pterygota</taxon>
        <taxon>Neoptera</taxon>
        <taxon>Paraneoptera</taxon>
        <taxon>Hemiptera</taxon>
        <taxon>Auchenorrhyncha</taxon>
        <taxon>Fulgoroidea</taxon>
        <taxon>Delphacidae</taxon>
        <taxon>Criomorphinae</taxon>
        <taxon>Laodelphax</taxon>
    </lineage>
</organism>
<evidence type="ECO:0000313" key="3">
    <source>
        <dbReference type="Proteomes" id="UP000291343"/>
    </source>
</evidence>
<gene>
    <name evidence="2" type="ORF">LSTR_LSTR001656</name>
</gene>
<dbReference type="EMBL" id="QKKF02012754">
    <property type="protein sequence ID" value="RZF43395.1"/>
    <property type="molecule type" value="Genomic_DNA"/>
</dbReference>
<comment type="caution">
    <text evidence="2">The sequence shown here is derived from an EMBL/GenBank/DDBJ whole genome shotgun (WGS) entry which is preliminary data.</text>
</comment>
<dbReference type="OrthoDB" id="6627155at2759"/>
<dbReference type="InParanoid" id="A0A482XBQ2"/>
<feature type="region of interest" description="Disordered" evidence="1">
    <location>
        <begin position="1"/>
        <end position="23"/>
    </location>
</feature>
<proteinExistence type="predicted"/>
<reference evidence="2 3" key="1">
    <citation type="journal article" date="2017" name="Gigascience">
        <title>Genome sequence of the small brown planthopper, Laodelphax striatellus.</title>
        <authorList>
            <person name="Zhu J."/>
            <person name="Jiang F."/>
            <person name="Wang X."/>
            <person name="Yang P."/>
            <person name="Bao Y."/>
            <person name="Zhao W."/>
            <person name="Wang W."/>
            <person name="Lu H."/>
            <person name="Wang Q."/>
            <person name="Cui N."/>
            <person name="Li J."/>
            <person name="Chen X."/>
            <person name="Luo L."/>
            <person name="Yu J."/>
            <person name="Kang L."/>
            <person name="Cui F."/>
        </authorList>
    </citation>
    <scope>NUCLEOTIDE SEQUENCE [LARGE SCALE GENOMIC DNA]</scope>
    <source>
        <strain evidence="2">Lst14</strain>
    </source>
</reference>
<dbReference type="Proteomes" id="UP000291343">
    <property type="component" value="Unassembled WGS sequence"/>
</dbReference>